<dbReference type="Gene3D" id="3.30.56.10">
    <property type="match status" value="2"/>
</dbReference>
<evidence type="ECO:0000259" key="11">
    <source>
        <dbReference type="PROSITE" id="PS51483"/>
    </source>
</evidence>
<dbReference type="InterPro" id="IPR041616">
    <property type="entry name" value="PheRS_beta_core"/>
</dbReference>
<sequence length="656" mass="76910">MIISWKWLAEIIDLQDVSYEQLATALTMAGFEIEKSTYINEQEDLIIDISSTTNRADTSSLIGIAREVSTLVERPMQESYNQYHLELTKQYINHKNEELTGRLITKFQKLHINISPTWLRTRLSQHDIKESNNIEDILAFIKIKWNHSINITYVNSHEHYKTLFNSTDTCTKNDNIINKVSVDEKDTEQPKYAVLYTDTSQQTVQKDKPCKTYLSTFNSNNDIFNAYCEAITLITHLCRPNKVSKTVYLQKIERKYPSITFNRLRAEQILGFTKSNKNNRAKSRLTENDITQIFLQLSFIVYKRKYGYHVKVPFYRTNDIKREIDLVEEVSRIHGFDNFVDYKFTNNYTQYQSSNVVKCRLNQIRQIMRSIGFHEVVHSSLTNSSTASIYNPLNKEYSSLRNNIIEGLLQSNSYNLKQSKSCFEVFEIGKVFHGYINGYNENMKIGCIMGGPRLVRNRWTQKPSQLNWFQAKGDLEELFERLEVNATYKKLTEQQTDRHLQDYFVSKRSCSIWIHRQCAGIFGEIACQNNNITIPNQTYGFELDLNYLVNIGHNMCDRKFKPYTKYPSIVRDINVQIKPYQSVEEVFKILSNVSCSYITSINLFDVYESKQENNCKKCKNLSFRITYSRYNSTLTNEEVDHVEDQLKNHLKQLMTS</sequence>
<dbReference type="PANTHER" id="PTHR10947:SF3">
    <property type="entry name" value="LEUCINE-RICH REPEAT-CONTAINING PROTEIN 47"/>
    <property type="match status" value="1"/>
</dbReference>
<evidence type="ECO:0000256" key="4">
    <source>
        <dbReference type="ARBA" id="ARBA00022723"/>
    </source>
</evidence>
<evidence type="ECO:0000256" key="5">
    <source>
        <dbReference type="ARBA" id="ARBA00022741"/>
    </source>
</evidence>
<evidence type="ECO:0000259" key="10">
    <source>
        <dbReference type="PROSITE" id="PS51447"/>
    </source>
</evidence>
<evidence type="ECO:0000256" key="3">
    <source>
        <dbReference type="ARBA" id="ARBA00022598"/>
    </source>
</evidence>
<dbReference type="PROSITE" id="PS51447">
    <property type="entry name" value="FDX_ACB"/>
    <property type="match status" value="1"/>
</dbReference>
<keyword evidence="6" id="KW-0067">ATP-binding</keyword>
<dbReference type="SUPFAM" id="SSF55681">
    <property type="entry name" value="Class II aaRS and biotin synthetases"/>
    <property type="match status" value="1"/>
</dbReference>
<dbReference type="AlphaFoldDB" id="A0A1G4NYX1"/>
<gene>
    <name evidence="12" type="primary">syfB</name>
    <name evidence="12" type="ORF">J0255_226</name>
</gene>
<evidence type="ECO:0000313" key="12">
    <source>
        <dbReference type="EMBL" id="SCW23891.1"/>
    </source>
</evidence>
<dbReference type="GO" id="GO:0003723">
    <property type="term" value="F:RNA binding"/>
    <property type="evidence" value="ECO:0007669"/>
    <property type="project" value="InterPro"/>
</dbReference>
<geneLocation type="chloroplast" evidence="12"/>
<dbReference type="Pfam" id="PF03484">
    <property type="entry name" value="B5"/>
    <property type="match status" value="1"/>
</dbReference>
<dbReference type="SMART" id="SM00896">
    <property type="entry name" value="FDX-ACB"/>
    <property type="match status" value="1"/>
</dbReference>
<organism evidence="12">
    <name type="scientific">Yamadaella caenomyce</name>
    <dbReference type="NCBI Taxonomy" id="259029"/>
    <lineage>
        <taxon>Eukaryota</taxon>
        <taxon>Rhodophyta</taxon>
        <taxon>Florideophyceae</taxon>
        <taxon>Nemaliophycidae</taxon>
        <taxon>Nemaliales</taxon>
        <taxon>Liagoraceae</taxon>
        <taxon>Yamadaella</taxon>
    </lineage>
</organism>
<evidence type="ECO:0000256" key="9">
    <source>
        <dbReference type="ARBA" id="ARBA00023146"/>
    </source>
</evidence>
<keyword evidence="4" id="KW-0479">Metal-binding</keyword>
<dbReference type="GeneID" id="29998014"/>
<dbReference type="InterPro" id="IPR009061">
    <property type="entry name" value="DNA-bd_dom_put_sf"/>
</dbReference>
<dbReference type="PANTHER" id="PTHR10947">
    <property type="entry name" value="PHENYLALANYL-TRNA SYNTHETASE BETA CHAIN AND LEUCINE-RICH REPEAT-CONTAINING PROTEIN 47"/>
    <property type="match status" value="1"/>
</dbReference>
<dbReference type="Pfam" id="PF03147">
    <property type="entry name" value="FDX-ACB"/>
    <property type="match status" value="1"/>
</dbReference>
<evidence type="ECO:0000256" key="6">
    <source>
        <dbReference type="ARBA" id="ARBA00022840"/>
    </source>
</evidence>
<dbReference type="PROSITE" id="PS51483">
    <property type="entry name" value="B5"/>
    <property type="match status" value="1"/>
</dbReference>
<protein>
    <recommendedName>
        <fullName evidence="2">phenylalanine--tRNA ligase</fullName>
        <ecNumber evidence="2">6.1.1.20</ecNumber>
    </recommendedName>
</protein>
<keyword evidence="8" id="KW-0648">Protein biosynthesis</keyword>
<accession>A0A1G4NYX1</accession>
<dbReference type="EC" id="6.1.1.20" evidence="2"/>
<dbReference type="Gene3D" id="3.30.70.380">
    <property type="entry name" value="Ferrodoxin-fold anticodon-binding domain"/>
    <property type="match status" value="1"/>
</dbReference>
<evidence type="ECO:0000256" key="2">
    <source>
        <dbReference type="ARBA" id="ARBA00012814"/>
    </source>
</evidence>
<feature type="domain" description="FDX-ACB" evidence="10">
    <location>
        <begin position="564"/>
        <end position="656"/>
    </location>
</feature>
<dbReference type="SMART" id="SM00874">
    <property type="entry name" value="B5"/>
    <property type="match status" value="1"/>
</dbReference>
<keyword evidence="12" id="KW-0934">Plastid</keyword>
<dbReference type="SUPFAM" id="SSF56037">
    <property type="entry name" value="PheT/TilS domain"/>
    <property type="match status" value="1"/>
</dbReference>
<evidence type="ECO:0000256" key="1">
    <source>
        <dbReference type="ARBA" id="ARBA00001946"/>
    </source>
</evidence>
<dbReference type="InterPro" id="IPR045060">
    <property type="entry name" value="Phe-tRNA-ligase_IIc_bsu"/>
</dbReference>
<evidence type="ECO:0000256" key="8">
    <source>
        <dbReference type="ARBA" id="ARBA00022917"/>
    </source>
</evidence>
<dbReference type="InterPro" id="IPR005147">
    <property type="entry name" value="tRNA_synthase_B5-dom"/>
</dbReference>
<dbReference type="CDD" id="cd00769">
    <property type="entry name" value="PheRS_beta_core"/>
    <property type="match status" value="1"/>
</dbReference>
<keyword evidence="3 12" id="KW-0436">Ligase</keyword>
<keyword evidence="9" id="KW-0030">Aminoacyl-tRNA synthetase</keyword>
<feature type="domain" description="B5" evidence="11">
    <location>
        <begin position="254"/>
        <end position="341"/>
    </location>
</feature>
<evidence type="ECO:0000256" key="7">
    <source>
        <dbReference type="ARBA" id="ARBA00022842"/>
    </source>
</evidence>
<dbReference type="RefSeq" id="YP_009315436.1">
    <property type="nucleotide sequence ID" value="NC_031666.1"/>
</dbReference>
<dbReference type="GO" id="GO:0004826">
    <property type="term" value="F:phenylalanine-tRNA ligase activity"/>
    <property type="evidence" value="ECO:0007669"/>
    <property type="project" value="UniProtKB-EC"/>
</dbReference>
<dbReference type="InterPro" id="IPR045864">
    <property type="entry name" value="aa-tRNA-synth_II/BPL/LPL"/>
</dbReference>
<dbReference type="GO" id="GO:0006432">
    <property type="term" value="P:phenylalanyl-tRNA aminoacylation"/>
    <property type="evidence" value="ECO:0007669"/>
    <property type="project" value="InterPro"/>
</dbReference>
<comment type="cofactor">
    <cofactor evidence="1">
        <name>Mg(2+)</name>
        <dbReference type="ChEBI" id="CHEBI:18420"/>
    </cofactor>
</comment>
<reference evidence="12" key="2">
    <citation type="submission" date="2016-10" db="EMBL/GenBank/DDBJ databases">
        <authorList>
            <person name="de Groot N.N."/>
        </authorList>
    </citation>
    <scope>NUCLEOTIDE SEQUENCE</scope>
    <source>
        <strain evidence="12">J.0255</strain>
    </source>
</reference>
<reference evidence="12" key="1">
    <citation type="submission" date="2016-10" db="EMBL/GenBank/DDBJ databases">
        <title>Chloroplast genomes as a tool to resolve red algal phylogenies: a case study in the Nemaliales.</title>
        <authorList>
            <person name="Costa J.F."/>
            <person name="Lin S.M."/>
            <person name="Macaya E.C."/>
            <person name="Fernandez-Garcia C."/>
            <person name="Verbruggen H."/>
        </authorList>
    </citation>
    <scope>NUCLEOTIDE SEQUENCE</scope>
    <source>
        <strain evidence="12">J.0255</strain>
    </source>
</reference>
<dbReference type="GO" id="GO:0000287">
    <property type="term" value="F:magnesium ion binding"/>
    <property type="evidence" value="ECO:0007669"/>
    <property type="project" value="InterPro"/>
</dbReference>
<dbReference type="InterPro" id="IPR005121">
    <property type="entry name" value="Fdx_antiC-bd"/>
</dbReference>
<dbReference type="Pfam" id="PF17759">
    <property type="entry name" value="tRNA_synthFbeta"/>
    <property type="match status" value="1"/>
</dbReference>
<dbReference type="GO" id="GO:0005524">
    <property type="term" value="F:ATP binding"/>
    <property type="evidence" value="ECO:0007669"/>
    <property type="project" value="UniProtKB-KW"/>
</dbReference>
<keyword evidence="12" id="KW-0150">Chloroplast</keyword>
<dbReference type="SUPFAM" id="SSF46955">
    <property type="entry name" value="Putative DNA-binding domain"/>
    <property type="match status" value="2"/>
</dbReference>
<dbReference type="SUPFAM" id="SSF54991">
    <property type="entry name" value="Anticodon-binding domain of PheRS"/>
    <property type="match status" value="1"/>
</dbReference>
<proteinExistence type="predicted"/>
<dbReference type="Gene3D" id="3.30.930.10">
    <property type="entry name" value="Bira Bifunctional Protein, Domain 2"/>
    <property type="match status" value="1"/>
</dbReference>
<dbReference type="InterPro" id="IPR036690">
    <property type="entry name" value="Fdx_antiC-bd_sf"/>
</dbReference>
<keyword evidence="5" id="KW-0547">Nucleotide-binding</keyword>
<dbReference type="EMBL" id="LT622875">
    <property type="protein sequence ID" value="SCW23891.1"/>
    <property type="molecule type" value="Genomic_DNA"/>
</dbReference>
<keyword evidence="7" id="KW-0460">Magnesium</keyword>
<name>A0A1G4NYX1_9FLOR</name>